<comment type="subunit">
    <text evidence="11">Identified in the spliceosome C complex.</text>
</comment>
<sequence>MAAPLGPVKFWKPGTEGPGVSISEERQSVTENSGTTIIYNPYAALSIEQQRQKLPVFKLRNHILYLVENYQTVVIVGETGCGKSTQIPQYLAEAGWTAEGRVVGVTQPRRVAAVTVAGRVADERGAVLGHEVGYCIRFDDCTDPLATRIKFLTDGMLVREMMVDPLLTKYSVIMLDEAHERTLYTDIAVGLLKKIQKKRGDLRLIVASATLDAEKFRDFFNQNETSDPARDTSVTLTVEGRTFPVDIFYLQSPVPDYIKATVDTVVKIHQTEGDGDILAFLTGQEEVDTVVSMLMEQARALARTGMKKHLRVLPMYAGLPSFEQMKVFERVSHSVRKVIVATNVAETSITISGIVYVIDCGFMKLRAYNPRTAIECLVVVPVSQASANQRAGRGGRNRSGKCYRLYTEEAFDQLPQSTVPEMQRSNLAPVILQLKALGIDNVLRFHFMSPPPAQSMVQALELLYALGGLDKDCRLTEPLGMRIAEFPLNPMFAKMLLESGNFGCSQEVLSIAAMMQIQNVFVFPSNQKSQATRVHRKFAVEEGDHLTMLNVYEAFIKHNKSSQWCQEHFLNYKGLVRAATVRDQLKKLLIKFQVPKVSSEGDPDPVLRCIVSGFFANAARFHSSGAYRTIRDDHELHIHPASVLYAEKPPRWVIYNEVIQTSKYYMRDVTAIESAWLLELAPHFYQQGTHLSLKAKRAKVQDQ</sequence>
<comment type="catalytic activity">
    <reaction evidence="9">
        <text>ATP + H2O = ADP + phosphate + H(+)</text>
        <dbReference type="Rhea" id="RHEA:13065"/>
        <dbReference type="ChEBI" id="CHEBI:15377"/>
        <dbReference type="ChEBI" id="CHEBI:15378"/>
        <dbReference type="ChEBI" id="CHEBI:30616"/>
        <dbReference type="ChEBI" id="CHEBI:43474"/>
        <dbReference type="ChEBI" id="CHEBI:456216"/>
        <dbReference type="EC" id="3.6.4.13"/>
    </reaction>
</comment>
<dbReference type="InterPro" id="IPR048333">
    <property type="entry name" value="HA2_WH"/>
</dbReference>
<dbReference type="SMART" id="SM00487">
    <property type="entry name" value="DEXDc"/>
    <property type="match status" value="1"/>
</dbReference>
<dbReference type="CDD" id="cd17980">
    <property type="entry name" value="DEXHc_DHX35"/>
    <property type="match status" value="1"/>
</dbReference>
<dbReference type="CDD" id="cd18791">
    <property type="entry name" value="SF2_C_RHA"/>
    <property type="match status" value="1"/>
</dbReference>
<dbReference type="GO" id="GO:0006397">
    <property type="term" value="P:mRNA processing"/>
    <property type="evidence" value="ECO:0007669"/>
    <property type="project" value="UniProtKB-KW"/>
</dbReference>
<name>A0A6P5R465_MUSCR</name>
<dbReference type="AlphaFoldDB" id="A0A6P5R465"/>
<keyword evidence="16" id="KW-1185">Reference proteome</keyword>
<dbReference type="PROSITE" id="PS51194">
    <property type="entry name" value="HELICASE_CTER"/>
    <property type="match status" value="1"/>
</dbReference>
<keyword evidence="6 17" id="KW-0347">Helicase</keyword>
<evidence type="ECO:0000256" key="9">
    <source>
        <dbReference type="ARBA" id="ARBA00047984"/>
    </source>
</evidence>
<dbReference type="PANTHER" id="PTHR18934">
    <property type="entry name" value="ATP-DEPENDENT RNA HELICASE"/>
    <property type="match status" value="1"/>
</dbReference>
<dbReference type="GO" id="GO:0001701">
    <property type="term" value="P:in utero embryonic development"/>
    <property type="evidence" value="ECO:0007669"/>
    <property type="project" value="Ensembl"/>
</dbReference>
<comment type="similarity">
    <text evidence="1">Belongs to the DEAD box helicase family. DEAH subfamily.</text>
</comment>
<dbReference type="Pfam" id="PF21010">
    <property type="entry name" value="HA2_C"/>
    <property type="match status" value="1"/>
</dbReference>
<dbReference type="GO" id="GO:0016787">
    <property type="term" value="F:hydrolase activity"/>
    <property type="evidence" value="ECO:0007669"/>
    <property type="project" value="UniProtKB-KW"/>
</dbReference>
<dbReference type="InterPro" id="IPR011709">
    <property type="entry name" value="DEAD-box_helicase_OB_fold"/>
</dbReference>
<dbReference type="KEGG" id="mcal:110310541"/>
<evidence type="ECO:0000256" key="4">
    <source>
        <dbReference type="ARBA" id="ARBA00022741"/>
    </source>
</evidence>
<dbReference type="InterPro" id="IPR014001">
    <property type="entry name" value="Helicase_ATP-bd"/>
</dbReference>
<evidence type="ECO:0000256" key="11">
    <source>
        <dbReference type="ARBA" id="ARBA00062997"/>
    </source>
</evidence>
<dbReference type="FunFam" id="1.20.120.1080:FF:000007">
    <property type="entry name" value="Probable ATP-dependent RNA helicase DHX35"/>
    <property type="match status" value="1"/>
</dbReference>
<dbReference type="GeneID" id="110310541"/>
<dbReference type="GO" id="GO:0071013">
    <property type="term" value="C:catalytic step 2 spliceosome"/>
    <property type="evidence" value="ECO:0007669"/>
    <property type="project" value="Ensembl"/>
</dbReference>
<keyword evidence="3" id="KW-0507">mRNA processing</keyword>
<evidence type="ECO:0000256" key="2">
    <source>
        <dbReference type="ARBA" id="ARBA00012552"/>
    </source>
</evidence>
<dbReference type="Pfam" id="PF07717">
    <property type="entry name" value="OB_NTP_bind"/>
    <property type="match status" value="1"/>
</dbReference>
<dbReference type="Pfam" id="PF04408">
    <property type="entry name" value="WHD_HA2"/>
    <property type="match status" value="1"/>
</dbReference>
<dbReference type="SMART" id="SM00490">
    <property type="entry name" value="HELICc"/>
    <property type="match status" value="1"/>
</dbReference>
<dbReference type="FunFam" id="3.40.50.300:FF:000578">
    <property type="entry name" value="probable ATP-dependent RNA helicase DHX35"/>
    <property type="match status" value="1"/>
</dbReference>
<feature type="domain" description="Helicase ATP-binding" evidence="14">
    <location>
        <begin position="64"/>
        <end position="229"/>
    </location>
</feature>
<protein>
    <recommendedName>
        <fullName evidence="12">Probable ATP-dependent RNA helicase DHX35</fullName>
        <ecNumber evidence="2">3.6.4.13</ecNumber>
    </recommendedName>
    <alternativeName>
        <fullName evidence="13">DEAH box protein 35</fullName>
    </alternativeName>
</protein>
<keyword evidence="7" id="KW-0067">ATP-binding</keyword>
<evidence type="ECO:0000259" key="15">
    <source>
        <dbReference type="PROSITE" id="PS51194"/>
    </source>
</evidence>
<evidence type="ECO:0000256" key="10">
    <source>
        <dbReference type="ARBA" id="ARBA00058987"/>
    </source>
</evidence>
<dbReference type="RefSeq" id="XP_021039250.1">
    <property type="nucleotide sequence ID" value="XM_021183591.2"/>
</dbReference>
<dbReference type="InterPro" id="IPR007502">
    <property type="entry name" value="Helicase-assoc_dom"/>
</dbReference>
<dbReference type="GO" id="GO:0005524">
    <property type="term" value="F:ATP binding"/>
    <property type="evidence" value="ECO:0007669"/>
    <property type="project" value="UniProtKB-KW"/>
</dbReference>
<feature type="domain" description="Helicase C-terminal" evidence="15">
    <location>
        <begin position="261"/>
        <end position="438"/>
    </location>
</feature>
<evidence type="ECO:0000256" key="3">
    <source>
        <dbReference type="ARBA" id="ARBA00022664"/>
    </source>
</evidence>
<evidence type="ECO:0000259" key="14">
    <source>
        <dbReference type="PROSITE" id="PS51192"/>
    </source>
</evidence>
<dbReference type="FunFam" id="3.40.50.300:FF:000007">
    <property type="entry name" value="Pre-mRNA-splicing factor ATP-dependent RNA helicase"/>
    <property type="match status" value="1"/>
</dbReference>
<dbReference type="Gene3D" id="1.20.120.1080">
    <property type="match status" value="1"/>
</dbReference>
<dbReference type="GO" id="GO:0008380">
    <property type="term" value="P:RNA splicing"/>
    <property type="evidence" value="ECO:0007669"/>
    <property type="project" value="UniProtKB-KW"/>
</dbReference>
<dbReference type="InterPro" id="IPR001650">
    <property type="entry name" value="Helicase_C-like"/>
</dbReference>
<dbReference type="PROSITE" id="PS00690">
    <property type="entry name" value="DEAH_ATP_HELICASE"/>
    <property type="match status" value="1"/>
</dbReference>
<evidence type="ECO:0000256" key="13">
    <source>
        <dbReference type="ARBA" id="ARBA00083362"/>
    </source>
</evidence>
<reference evidence="17" key="1">
    <citation type="submission" date="2025-08" db="UniProtKB">
        <authorList>
            <consortium name="RefSeq"/>
        </authorList>
    </citation>
    <scope>IDENTIFICATION</scope>
</reference>
<dbReference type="SUPFAM" id="SSF52540">
    <property type="entry name" value="P-loop containing nucleoside triphosphate hydrolases"/>
    <property type="match status" value="1"/>
</dbReference>
<evidence type="ECO:0000256" key="1">
    <source>
        <dbReference type="ARBA" id="ARBA00008792"/>
    </source>
</evidence>
<dbReference type="GO" id="GO:0003723">
    <property type="term" value="F:RNA binding"/>
    <property type="evidence" value="ECO:0007669"/>
    <property type="project" value="TreeGrafter"/>
</dbReference>
<dbReference type="CTD" id="60625"/>
<dbReference type="SMART" id="SM00847">
    <property type="entry name" value="HA2"/>
    <property type="match status" value="1"/>
</dbReference>
<evidence type="ECO:0000256" key="6">
    <source>
        <dbReference type="ARBA" id="ARBA00022806"/>
    </source>
</evidence>
<evidence type="ECO:0000256" key="8">
    <source>
        <dbReference type="ARBA" id="ARBA00023187"/>
    </source>
</evidence>
<evidence type="ECO:0000256" key="12">
    <source>
        <dbReference type="ARBA" id="ARBA00074011"/>
    </source>
</evidence>
<evidence type="ECO:0000313" key="16">
    <source>
        <dbReference type="Proteomes" id="UP000515126"/>
    </source>
</evidence>
<gene>
    <name evidence="17" type="primary">Dhx35</name>
</gene>
<comment type="function">
    <text evidence="10">May be involved in pre-mRNA splicing.</text>
</comment>
<dbReference type="Gene3D" id="3.40.50.300">
    <property type="entry name" value="P-loop containing nucleotide triphosphate hydrolases"/>
    <property type="match status" value="2"/>
</dbReference>
<dbReference type="PANTHER" id="PTHR18934:SF136">
    <property type="entry name" value="ATP-DEPENDENT RNA HELICASE DHX35-RELATED"/>
    <property type="match status" value="1"/>
</dbReference>
<evidence type="ECO:0000256" key="7">
    <source>
        <dbReference type="ARBA" id="ARBA00022840"/>
    </source>
</evidence>
<keyword evidence="8" id="KW-0508">mRNA splicing</keyword>
<organism evidence="16 17">
    <name type="scientific">Mus caroli</name>
    <name type="common">Ryukyu mouse</name>
    <name type="synonym">Ricefield mouse</name>
    <dbReference type="NCBI Taxonomy" id="10089"/>
    <lineage>
        <taxon>Eukaryota</taxon>
        <taxon>Metazoa</taxon>
        <taxon>Chordata</taxon>
        <taxon>Craniata</taxon>
        <taxon>Vertebrata</taxon>
        <taxon>Euteleostomi</taxon>
        <taxon>Mammalia</taxon>
        <taxon>Eutheria</taxon>
        <taxon>Euarchontoglires</taxon>
        <taxon>Glires</taxon>
        <taxon>Rodentia</taxon>
        <taxon>Myomorpha</taxon>
        <taxon>Muroidea</taxon>
        <taxon>Muridae</taxon>
        <taxon>Murinae</taxon>
        <taxon>Mus</taxon>
        <taxon>Mus</taxon>
    </lineage>
</organism>
<dbReference type="GO" id="GO:0003724">
    <property type="term" value="F:RNA helicase activity"/>
    <property type="evidence" value="ECO:0007669"/>
    <property type="project" value="UniProtKB-EC"/>
</dbReference>
<proteinExistence type="inferred from homology"/>
<dbReference type="InterPro" id="IPR027417">
    <property type="entry name" value="P-loop_NTPase"/>
</dbReference>
<dbReference type="PROSITE" id="PS51192">
    <property type="entry name" value="HELICASE_ATP_BIND_1"/>
    <property type="match status" value="1"/>
</dbReference>
<accession>A0A6P5R465</accession>
<keyword evidence="4" id="KW-0547">Nucleotide-binding</keyword>
<evidence type="ECO:0000256" key="5">
    <source>
        <dbReference type="ARBA" id="ARBA00022801"/>
    </source>
</evidence>
<evidence type="ECO:0000313" key="17">
    <source>
        <dbReference type="RefSeq" id="XP_021039250.1"/>
    </source>
</evidence>
<dbReference type="EC" id="3.6.4.13" evidence="2"/>
<dbReference type="Proteomes" id="UP000515126">
    <property type="component" value="Chromosome 2"/>
</dbReference>
<keyword evidence="5" id="KW-0378">Hydrolase</keyword>
<dbReference type="Pfam" id="PF00271">
    <property type="entry name" value="Helicase_C"/>
    <property type="match status" value="1"/>
</dbReference>
<dbReference type="InterPro" id="IPR002464">
    <property type="entry name" value="DNA/RNA_helicase_DEAH_CS"/>
</dbReference>